<feature type="transmembrane region" description="Helical" evidence="1">
    <location>
        <begin position="183"/>
        <end position="207"/>
    </location>
</feature>
<sequence length="562" mass="62422">MIATSIERVTETNPQLAREWQGRLTPKNLMIATTISIVGQALVYLYFRDLLPTAQGFNRYCTASPPPTFPNYSPYPNQFCIQDLNGQWMILSELWWLDIFTFLSVVGIFALLVVGTYQLIADISTEERQGTLNFIRLSPRSARDIFIGKILGVPVLLYWVAILALPFHLVAGLSAGIPFGMILAFYAVLLAGCAFFYCASIAFALASQWLGGFQAWLGSGTVAIFLFFTTLLALSGYASYRTPFDWLNLFYPGFLLPYLVKATFLPPYTVRYLGIQPMSPSLWYGQSLWESFPAGMGLLLLNFGVWTYWLTRALRRRFHNPLATLVSKTQSYGMTACFCILTLGFLFQTLEPSYLADNFAILTAFLAIYSLFLVIVLTPSRQAVQDWARYRHQNGEKGMASWKALLFSEKSPAIVAIATNLAIAAVSFVPALLIAPLDEYKLPMFGGFLLTVNMMLVYAALAAWVMLWKTNQRSLLATGTIATAVMFPVVCFGALGILPFNSPLLWGFSFLPVLAARYATIFSFGLAFLGQSLVLTLLALQINRQVRQIGASATKALLSEAK</sequence>
<feature type="transmembrane region" description="Helical" evidence="1">
    <location>
        <begin position="413"/>
        <end position="435"/>
    </location>
</feature>
<protein>
    <recommendedName>
        <fullName evidence="4">ABC transporter permease</fullName>
    </recommendedName>
</protein>
<keyword evidence="1" id="KW-1133">Transmembrane helix</keyword>
<keyword evidence="1" id="KW-0812">Transmembrane</keyword>
<feature type="transmembrane region" description="Helical" evidence="1">
    <location>
        <begin position="518"/>
        <end position="540"/>
    </location>
</feature>
<dbReference type="Proteomes" id="UP001328733">
    <property type="component" value="Unassembled WGS sequence"/>
</dbReference>
<proteinExistence type="predicted"/>
<comment type="caution">
    <text evidence="2">The sequence shown here is derived from an EMBL/GenBank/DDBJ whole genome shotgun (WGS) entry which is preliminary data.</text>
</comment>
<feature type="transmembrane region" description="Helical" evidence="1">
    <location>
        <begin position="447"/>
        <end position="468"/>
    </location>
</feature>
<dbReference type="RefSeq" id="WP_332867806.1">
    <property type="nucleotide sequence ID" value="NZ_JBAFSM010000092.1"/>
</dbReference>
<evidence type="ECO:0000313" key="3">
    <source>
        <dbReference type="Proteomes" id="UP001328733"/>
    </source>
</evidence>
<feature type="transmembrane region" description="Helical" evidence="1">
    <location>
        <begin position="331"/>
        <end position="347"/>
    </location>
</feature>
<feature type="transmembrane region" description="Helical" evidence="1">
    <location>
        <begin position="29"/>
        <end position="47"/>
    </location>
</feature>
<evidence type="ECO:0000256" key="1">
    <source>
        <dbReference type="SAM" id="Phobius"/>
    </source>
</evidence>
<name>A0AAW9QTC9_9CHRO</name>
<organism evidence="2 3">
    <name type="scientific">Pannus brasiliensis CCIBt3594</name>
    <dbReference type="NCBI Taxonomy" id="1427578"/>
    <lineage>
        <taxon>Bacteria</taxon>
        <taxon>Bacillati</taxon>
        <taxon>Cyanobacteriota</taxon>
        <taxon>Cyanophyceae</taxon>
        <taxon>Oscillatoriophycideae</taxon>
        <taxon>Chroococcales</taxon>
        <taxon>Microcystaceae</taxon>
        <taxon>Pannus</taxon>
    </lineage>
</organism>
<evidence type="ECO:0000313" key="2">
    <source>
        <dbReference type="EMBL" id="MEG3440338.1"/>
    </source>
</evidence>
<feature type="transmembrane region" description="Helical" evidence="1">
    <location>
        <begin position="213"/>
        <end position="234"/>
    </location>
</feature>
<dbReference type="AlphaFoldDB" id="A0AAW9QTC9"/>
<keyword evidence="3" id="KW-1185">Reference proteome</keyword>
<dbReference type="EMBL" id="JBAFSM010000092">
    <property type="protein sequence ID" value="MEG3440338.1"/>
    <property type="molecule type" value="Genomic_DNA"/>
</dbReference>
<reference evidence="2 3" key="1">
    <citation type="submission" date="2024-01" db="EMBL/GenBank/DDBJ databases">
        <title>Genomic insights into the taxonomy and metabolism of the cyanobacterium Pannus brasiliensis CCIBt3594.</title>
        <authorList>
            <person name="Machado M."/>
            <person name="Botero N.B."/>
            <person name="Andreote A.P.D."/>
            <person name="Feitosa A.M.T."/>
            <person name="Popin R."/>
            <person name="Sivonen K."/>
            <person name="Fiore M.F."/>
        </authorList>
    </citation>
    <scope>NUCLEOTIDE SEQUENCE [LARGE SCALE GENOMIC DNA]</scope>
    <source>
        <strain evidence="2 3">CCIBt3594</strain>
    </source>
</reference>
<feature type="transmembrane region" description="Helical" evidence="1">
    <location>
        <begin position="146"/>
        <end position="171"/>
    </location>
</feature>
<gene>
    <name evidence="2" type="ORF">V0288_24640</name>
</gene>
<feature type="transmembrane region" description="Helical" evidence="1">
    <location>
        <begin position="94"/>
        <end position="120"/>
    </location>
</feature>
<evidence type="ECO:0008006" key="4">
    <source>
        <dbReference type="Google" id="ProtNLM"/>
    </source>
</evidence>
<feature type="transmembrane region" description="Helical" evidence="1">
    <location>
        <begin position="288"/>
        <end position="310"/>
    </location>
</feature>
<feature type="transmembrane region" description="Helical" evidence="1">
    <location>
        <begin position="475"/>
        <end position="498"/>
    </location>
</feature>
<accession>A0AAW9QTC9</accession>
<keyword evidence="1" id="KW-0472">Membrane</keyword>
<feature type="transmembrane region" description="Helical" evidence="1">
    <location>
        <begin position="359"/>
        <end position="379"/>
    </location>
</feature>